<sequence>MRSSLVLAALPLTALLLACGAAPAPTDGPAAAAPNVAQPAPPTPPEPTNAAPADASTTSATTAQTSETSPTPEPAKVVGDGCPDGMVRMNGGDFVMGPLKVKASIDSFCMDRTEVTAEAYAACVKSGQCNDAFARCADAATYGVPGKEKHPMVCVDYAQADTYCKAHGKRLPREDEWEWAARGGEEGRAYPWGAPDPKDQLCWSGGGTPRTGTCEVGTFPAGASPQGIQDLSGNVFEWTTSANDGKSKMRVARGGSWRDGIASQVKVARPGGFEVTYRCGFLGIRCVTPAPEAAAK</sequence>
<dbReference type="SUPFAM" id="SSF56436">
    <property type="entry name" value="C-type lectin-like"/>
    <property type="match status" value="1"/>
</dbReference>
<dbReference type="PROSITE" id="PS51257">
    <property type="entry name" value="PROKAR_LIPOPROTEIN"/>
    <property type="match status" value="1"/>
</dbReference>
<dbReference type="InterPro" id="IPR051043">
    <property type="entry name" value="Sulfatase_Mod_Factor_Kinase"/>
</dbReference>
<reference evidence="4 5" key="1">
    <citation type="submission" date="2015-07" db="EMBL/GenBank/DDBJ databases">
        <title>Genome analysis of myxobacterium Chondromyces crocatus Cm c5 reveals a high potential for natural compound synthesis and the genetic basis for the loss of fruiting body formation.</title>
        <authorList>
            <person name="Zaburannyi N."/>
            <person name="Bunk B."/>
            <person name="Maier J."/>
            <person name="Overmann J."/>
            <person name="Mueller R."/>
        </authorList>
    </citation>
    <scope>NUCLEOTIDE SEQUENCE [LARGE SCALE GENOMIC DNA]</scope>
    <source>
        <strain evidence="4 5">Cm c5</strain>
    </source>
</reference>
<evidence type="ECO:0000256" key="1">
    <source>
        <dbReference type="SAM" id="MobiDB-lite"/>
    </source>
</evidence>
<evidence type="ECO:0000313" key="4">
    <source>
        <dbReference type="EMBL" id="AKT37279.1"/>
    </source>
</evidence>
<dbReference type="KEGG" id="ccro:CMC5_014100"/>
<dbReference type="AlphaFoldDB" id="A0A0K1E8U6"/>
<feature type="domain" description="Sulfatase-modifying factor enzyme-like" evidence="3">
    <location>
        <begin position="84"/>
        <end position="287"/>
    </location>
</feature>
<evidence type="ECO:0000256" key="2">
    <source>
        <dbReference type="SAM" id="SignalP"/>
    </source>
</evidence>
<organism evidence="4 5">
    <name type="scientific">Chondromyces crocatus</name>
    <dbReference type="NCBI Taxonomy" id="52"/>
    <lineage>
        <taxon>Bacteria</taxon>
        <taxon>Pseudomonadati</taxon>
        <taxon>Myxococcota</taxon>
        <taxon>Polyangia</taxon>
        <taxon>Polyangiales</taxon>
        <taxon>Polyangiaceae</taxon>
        <taxon>Chondromyces</taxon>
    </lineage>
</organism>
<dbReference type="OrthoDB" id="9768004at2"/>
<protein>
    <recommendedName>
        <fullName evidence="3">Sulfatase-modifying factor enzyme-like domain-containing protein</fullName>
    </recommendedName>
</protein>
<evidence type="ECO:0000259" key="3">
    <source>
        <dbReference type="Pfam" id="PF03781"/>
    </source>
</evidence>
<feature type="compositionally biased region" description="Low complexity" evidence="1">
    <location>
        <begin position="23"/>
        <end position="38"/>
    </location>
</feature>
<dbReference type="InterPro" id="IPR042095">
    <property type="entry name" value="SUMF_sf"/>
</dbReference>
<dbReference type="EMBL" id="CP012159">
    <property type="protein sequence ID" value="AKT37279.1"/>
    <property type="molecule type" value="Genomic_DNA"/>
</dbReference>
<feature type="signal peptide" evidence="2">
    <location>
        <begin position="1"/>
        <end position="24"/>
    </location>
</feature>
<name>A0A0K1E8U6_CHOCO</name>
<dbReference type="PANTHER" id="PTHR23150:SF19">
    <property type="entry name" value="FORMYLGLYCINE-GENERATING ENZYME"/>
    <property type="match status" value="1"/>
</dbReference>
<keyword evidence="5" id="KW-1185">Reference proteome</keyword>
<feature type="chain" id="PRO_5005459041" description="Sulfatase-modifying factor enzyme-like domain-containing protein" evidence="2">
    <location>
        <begin position="25"/>
        <end position="296"/>
    </location>
</feature>
<dbReference type="InterPro" id="IPR005532">
    <property type="entry name" value="SUMF_dom"/>
</dbReference>
<dbReference type="Proteomes" id="UP000067626">
    <property type="component" value="Chromosome"/>
</dbReference>
<accession>A0A0K1E8U6</accession>
<gene>
    <name evidence="4" type="ORF">CMC5_014100</name>
</gene>
<dbReference type="STRING" id="52.CMC5_014100"/>
<dbReference type="Gene3D" id="3.90.1580.10">
    <property type="entry name" value="paralog of FGE (formylglycine-generating enzyme)"/>
    <property type="match status" value="1"/>
</dbReference>
<keyword evidence="2" id="KW-0732">Signal</keyword>
<proteinExistence type="predicted"/>
<feature type="compositionally biased region" description="Low complexity" evidence="1">
    <location>
        <begin position="48"/>
        <end position="70"/>
    </location>
</feature>
<dbReference type="RefSeq" id="WP_050429671.1">
    <property type="nucleotide sequence ID" value="NZ_CP012159.1"/>
</dbReference>
<dbReference type="Pfam" id="PF03781">
    <property type="entry name" value="FGE-sulfatase"/>
    <property type="match status" value="1"/>
</dbReference>
<evidence type="ECO:0000313" key="5">
    <source>
        <dbReference type="Proteomes" id="UP000067626"/>
    </source>
</evidence>
<dbReference type="InterPro" id="IPR016187">
    <property type="entry name" value="CTDL_fold"/>
</dbReference>
<dbReference type="GO" id="GO:0120147">
    <property type="term" value="F:formylglycine-generating oxidase activity"/>
    <property type="evidence" value="ECO:0007669"/>
    <property type="project" value="TreeGrafter"/>
</dbReference>
<dbReference type="PANTHER" id="PTHR23150">
    <property type="entry name" value="SULFATASE MODIFYING FACTOR 1, 2"/>
    <property type="match status" value="1"/>
</dbReference>
<feature type="region of interest" description="Disordered" evidence="1">
    <location>
        <begin position="23"/>
        <end position="83"/>
    </location>
</feature>